<evidence type="ECO:0000313" key="2">
    <source>
        <dbReference type="EMBL" id="PIR89254.1"/>
    </source>
</evidence>
<keyword evidence="1" id="KW-0472">Membrane</keyword>
<sequence length="269" mass="25915">MKIIKSNSFVVGFLGGFVGALVLLGMFFGANIVFGWTNPVGSPPAGDSGSVSVDSSGNVLISGGGLNVGAPSAPASTLDVTGNMSVGSSYAGTAAPVDGVLVEGDVRLGSGVSVGSGYIGTAAPTGGMIVEGSVGVGTNNPATPLDVVGVGTFGGLSVGSAGVVVGTGYAGVSAPSNGAIFEGVVGIANNNPNSGSLMQIGTPLSTNNFLQLPTYSSLSGAPNEAGACASQADAGKMKVNVNSGLNVAGIYVCVLTSGSNYGWKKATLN</sequence>
<dbReference type="AlphaFoldDB" id="A0A2H0US56"/>
<evidence type="ECO:0000313" key="3">
    <source>
        <dbReference type="Proteomes" id="UP000231157"/>
    </source>
</evidence>
<evidence type="ECO:0000256" key="1">
    <source>
        <dbReference type="SAM" id="Phobius"/>
    </source>
</evidence>
<comment type="caution">
    <text evidence="2">The sequence shown here is derived from an EMBL/GenBank/DDBJ whole genome shotgun (WGS) entry which is preliminary data.</text>
</comment>
<accession>A0A2H0US56</accession>
<protein>
    <submittedName>
        <fullName evidence="2">Uncharacterized protein</fullName>
    </submittedName>
</protein>
<keyword evidence="1" id="KW-0812">Transmembrane</keyword>
<proteinExistence type="predicted"/>
<organism evidence="2 3">
    <name type="scientific">Candidatus Harrisonbacteria bacterium CG10_big_fil_rev_8_21_14_0_10_40_38</name>
    <dbReference type="NCBI Taxonomy" id="1974583"/>
    <lineage>
        <taxon>Bacteria</taxon>
        <taxon>Candidatus Harrisoniibacteriota</taxon>
    </lineage>
</organism>
<gene>
    <name evidence="2" type="ORF">COU07_02215</name>
</gene>
<name>A0A2H0US56_9BACT</name>
<reference evidence="3" key="1">
    <citation type="submission" date="2017-09" db="EMBL/GenBank/DDBJ databases">
        <title>Depth-based differentiation of microbial function through sediment-hosted aquifers and enrichment of novel symbionts in the deep terrestrial subsurface.</title>
        <authorList>
            <person name="Probst A.J."/>
            <person name="Ladd B."/>
            <person name="Jarett J.K."/>
            <person name="Geller-Mcgrath D.E."/>
            <person name="Sieber C.M.K."/>
            <person name="Emerson J.B."/>
            <person name="Anantharaman K."/>
            <person name="Thomas B.C."/>
            <person name="Malmstrom R."/>
            <person name="Stieglmeier M."/>
            <person name="Klingl A."/>
            <person name="Woyke T."/>
            <person name="Ryan C.M."/>
            <person name="Banfield J.F."/>
        </authorList>
    </citation>
    <scope>NUCLEOTIDE SEQUENCE [LARGE SCALE GENOMIC DNA]</scope>
</reference>
<feature type="transmembrane region" description="Helical" evidence="1">
    <location>
        <begin position="12"/>
        <end position="36"/>
    </location>
</feature>
<dbReference type="Proteomes" id="UP000231157">
    <property type="component" value="Unassembled WGS sequence"/>
</dbReference>
<keyword evidence="1" id="KW-1133">Transmembrane helix</keyword>
<dbReference type="EMBL" id="PFAZ01000002">
    <property type="protein sequence ID" value="PIR89254.1"/>
    <property type="molecule type" value="Genomic_DNA"/>
</dbReference>